<accession>A0A9D4H5I2</accession>
<dbReference type="EMBL" id="JAIWYP010000004">
    <property type="protein sequence ID" value="KAH3829869.1"/>
    <property type="molecule type" value="Genomic_DNA"/>
</dbReference>
<dbReference type="AlphaFoldDB" id="A0A9D4H5I2"/>
<dbReference type="Proteomes" id="UP000828390">
    <property type="component" value="Unassembled WGS sequence"/>
</dbReference>
<organism evidence="2 3">
    <name type="scientific">Dreissena polymorpha</name>
    <name type="common">Zebra mussel</name>
    <name type="synonym">Mytilus polymorpha</name>
    <dbReference type="NCBI Taxonomy" id="45954"/>
    <lineage>
        <taxon>Eukaryota</taxon>
        <taxon>Metazoa</taxon>
        <taxon>Spiralia</taxon>
        <taxon>Lophotrochozoa</taxon>
        <taxon>Mollusca</taxon>
        <taxon>Bivalvia</taxon>
        <taxon>Autobranchia</taxon>
        <taxon>Heteroconchia</taxon>
        <taxon>Euheterodonta</taxon>
        <taxon>Imparidentia</taxon>
        <taxon>Neoheterodontei</taxon>
        <taxon>Myida</taxon>
        <taxon>Dreissenoidea</taxon>
        <taxon>Dreissenidae</taxon>
        <taxon>Dreissena</taxon>
    </lineage>
</organism>
<protein>
    <submittedName>
        <fullName evidence="2">Uncharacterized protein</fullName>
    </submittedName>
</protein>
<sequence>MDSDRELRRQRREKHKEQQTLKEQELKSQKDIEMLNKIKERVSKIREIQRQRDELIKMRIENKTAQHSDVNDANDVKHKQLRRETVGERLQHNCKEMEHERRTELDHDNDVDGDVGLTVGLKTDDYHGNDYESDMDSIDEELSWLTKKMEETIQIHADSEDRIFKEGVRCSTETLTPSECHECEHDHKSDIDEITSDEDDYEKVLKAEIKAMKLQQMK</sequence>
<feature type="region of interest" description="Disordered" evidence="1">
    <location>
        <begin position="1"/>
        <end position="28"/>
    </location>
</feature>
<proteinExistence type="predicted"/>
<feature type="compositionally biased region" description="Basic and acidic residues" evidence="1">
    <location>
        <begin position="15"/>
        <end position="28"/>
    </location>
</feature>
<keyword evidence="3" id="KW-1185">Reference proteome</keyword>
<gene>
    <name evidence="2" type="ORF">DPMN_103099</name>
</gene>
<name>A0A9D4H5I2_DREPO</name>
<evidence type="ECO:0000313" key="3">
    <source>
        <dbReference type="Proteomes" id="UP000828390"/>
    </source>
</evidence>
<evidence type="ECO:0000256" key="1">
    <source>
        <dbReference type="SAM" id="MobiDB-lite"/>
    </source>
</evidence>
<comment type="caution">
    <text evidence="2">The sequence shown here is derived from an EMBL/GenBank/DDBJ whole genome shotgun (WGS) entry which is preliminary data.</text>
</comment>
<evidence type="ECO:0000313" key="2">
    <source>
        <dbReference type="EMBL" id="KAH3829869.1"/>
    </source>
</evidence>
<reference evidence="2" key="1">
    <citation type="journal article" date="2019" name="bioRxiv">
        <title>The Genome of the Zebra Mussel, Dreissena polymorpha: A Resource for Invasive Species Research.</title>
        <authorList>
            <person name="McCartney M.A."/>
            <person name="Auch B."/>
            <person name="Kono T."/>
            <person name="Mallez S."/>
            <person name="Zhang Y."/>
            <person name="Obille A."/>
            <person name="Becker A."/>
            <person name="Abrahante J.E."/>
            <person name="Garbe J."/>
            <person name="Badalamenti J.P."/>
            <person name="Herman A."/>
            <person name="Mangelson H."/>
            <person name="Liachko I."/>
            <person name="Sullivan S."/>
            <person name="Sone E.D."/>
            <person name="Koren S."/>
            <person name="Silverstein K.A.T."/>
            <person name="Beckman K.B."/>
            <person name="Gohl D.M."/>
        </authorList>
    </citation>
    <scope>NUCLEOTIDE SEQUENCE</scope>
    <source>
        <strain evidence="2">Duluth1</strain>
        <tissue evidence="2">Whole animal</tissue>
    </source>
</reference>
<reference evidence="2" key="2">
    <citation type="submission" date="2020-11" db="EMBL/GenBank/DDBJ databases">
        <authorList>
            <person name="McCartney M.A."/>
            <person name="Auch B."/>
            <person name="Kono T."/>
            <person name="Mallez S."/>
            <person name="Becker A."/>
            <person name="Gohl D.M."/>
            <person name="Silverstein K.A.T."/>
            <person name="Koren S."/>
            <person name="Bechman K.B."/>
            <person name="Herman A."/>
            <person name="Abrahante J.E."/>
            <person name="Garbe J."/>
        </authorList>
    </citation>
    <scope>NUCLEOTIDE SEQUENCE</scope>
    <source>
        <strain evidence="2">Duluth1</strain>
        <tissue evidence="2">Whole animal</tissue>
    </source>
</reference>